<dbReference type="EMBL" id="UOEU01001042">
    <property type="protein sequence ID" value="VAW43180.1"/>
    <property type="molecule type" value="Genomic_DNA"/>
</dbReference>
<dbReference type="InterPro" id="IPR011650">
    <property type="entry name" value="Peptidase_M20_dimer"/>
</dbReference>
<evidence type="ECO:0000256" key="4">
    <source>
        <dbReference type="ARBA" id="ARBA00022833"/>
    </source>
</evidence>
<dbReference type="Pfam" id="PF01546">
    <property type="entry name" value="Peptidase_M20"/>
    <property type="match status" value="1"/>
</dbReference>
<proteinExistence type="predicted"/>
<evidence type="ECO:0000313" key="6">
    <source>
        <dbReference type="EMBL" id="VAW43180.1"/>
    </source>
</evidence>
<evidence type="ECO:0000259" key="5">
    <source>
        <dbReference type="Pfam" id="PF07687"/>
    </source>
</evidence>
<keyword evidence="4" id="KW-0862">Zinc</keyword>
<dbReference type="SUPFAM" id="SSF53187">
    <property type="entry name" value="Zn-dependent exopeptidases"/>
    <property type="match status" value="1"/>
</dbReference>
<dbReference type="Gene3D" id="3.30.70.360">
    <property type="match status" value="1"/>
</dbReference>
<dbReference type="PROSITE" id="PS00758">
    <property type="entry name" value="ARGE_DAPE_CPG2_1"/>
    <property type="match status" value="1"/>
</dbReference>
<organism evidence="6">
    <name type="scientific">hydrothermal vent metagenome</name>
    <dbReference type="NCBI Taxonomy" id="652676"/>
    <lineage>
        <taxon>unclassified sequences</taxon>
        <taxon>metagenomes</taxon>
        <taxon>ecological metagenomes</taxon>
    </lineage>
</organism>
<keyword evidence="3" id="KW-0378">Hydrolase</keyword>
<evidence type="ECO:0000256" key="1">
    <source>
        <dbReference type="ARBA" id="ARBA00001947"/>
    </source>
</evidence>
<dbReference type="Gene3D" id="3.40.630.10">
    <property type="entry name" value="Zn peptidases"/>
    <property type="match status" value="1"/>
</dbReference>
<accession>A0A3B0VRX6</accession>
<protein>
    <submittedName>
        <fullName evidence="6">Carboxypeptidase G2</fullName>
    </submittedName>
</protein>
<comment type="cofactor">
    <cofactor evidence="1">
        <name>Zn(2+)</name>
        <dbReference type="ChEBI" id="CHEBI:29105"/>
    </cofactor>
</comment>
<dbReference type="Pfam" id="PF07687">
    <property type="entry name" value="M20_dimer"/>
    <property type="match status" value="1"/>
</dbReference>
<name>A0A3B0VRX6_9ZZZZ</name>
<dbReference type="PANTHER" id="PTHR43808:SF9">
    <property type="entry name" value="BLL0789 PROTEIN"/>
    <property type="match status" value="1"/>
</dbReference>
<dbReference type="InterPro" id="IPR002933">
    <property type="entry name" value="Peptidase_M20"/>
</dbReference>
<feature type="domain" description="Peptidase M20 dimerisation" evidence="5">
    <location>
        <begin position="199"/>
        <end position="290"/>
    </location>
</feature>
<reference evidence="6" key="1">
    <citation type="submission" date="2018-06" db="EMBL/GenBank/DDBJ databases">
        <authorList>
            <person name="Zhirakovskaya E."/>
        </authorList>
    </citation>
    <scope>NUCLEOTIDE SEQUENCE</scope>
</reference>
<dbReference type="InterPro" id="IPR050072">
    <property type="entry name" value="Peptidase_M20A"/>
</dbReference>
<gene>
    <name evidence="6" type="ORF">MNBD_CHLOROFLEXI01-1969</name>
</gene>
<dbReference type="AlphaFoldDB" id="A0A3B0VRX6"/>
<evidence type="ECO:0000256" key="2">
    <source>
        <dbReference type="ARBA" id="ARBA00022723"/>
    </source>
</evidence>
<keyword evidence="6" id="KW-0645">Protease</keyword>
<evidence type="ECO:0000256" key="3">
    <source>
        <dbReference type="ARBA" id="ARBA00022801"/>
    </source>
</evidence>
<dbReference type="InterPro" id="IPR036264">
    <property type="entry name" value="Bact_exopeptidase_dim_dom"/>
</dbReference>
<dbReference type="GO" id="GO:0004180">
    <property type="term" value="F:carboxypeptidase activity"/>
    <property type="evidence" value="ECO:0007669"/>
    <property type="project" value="UniProtKB-KW"/>
</dbReference>
<dbReference type="GO" id="GO:0046872">
    <property type="term" value="F:metal ion binding"/>
    <property type="evidence" value="ECO:0007669"/>
    <property type="project" value="UniProtKB-KW"/>
</dbReference>
<dbReference type="PANTHER" id="PTHR43808">
    <property type="entry name" value="ACETYLORNITHINE DEACETYLASE"/>
    <property type="match status" value="1"/>
</dbReference>
<keyword evidence="6" id="KW-0121">Carboxypeptidase</keyword>
<sequence>MNSTTFPSILQEHFTLSLPEYLAMLQKMVAINSFTAHSAGVNELGQITANLFTELGFKAEFIQSTTPHFGKHLILTRSGNTKKSIGFVSHLDTVFPAEEEDRNNFHWREEGDRIYGPGTVDIKGGTVLIYMMLDALRLHAPEQFEAMNWVILVDASEEAEAEDFGRLCIERLERPGSDTLACLIFEAGSKVENSYKVVVARKGMAIFQIKTEGRASHAGSFHPNGANAVVQMAHTILKLADITDYSRDVTVNVGTIRGGVVTNRVPHDAETWLEMRTFAPDTYSETIEQILAMDGQSDVSSPLDGYACAVKVKLYRKTPPWNRNEATDHLLDVWQQTGAALGFNVIPEERGGLSDGNHFWQHIPSIDGLGPSGGNAHCSERSEDGSKDQEYVMVSSFVPKAILNTMAILRLMGAFDEST</sequence>
<dbReference type="SUPFAM" id="SSF55031">
    <property type="entry name" value="Bacterial exopeptidase dimerisation domain"/>
    <property type="match status" value="1"/>
</dbReference>
<dbReference type="InterPro" id="IPR001261">
    <property type="entry name" value="ArgE/DapE_CS"/>
</dbReference>
<keyword evidence="2" id="KW-0479">Metal-binding</keyword>